<dbReference type="Pfam" id="PF18906">
    <property type="entry name" value="Phage_tube_2"/>
    <property type="match status" value="1"/>
</dbReference>
<protein>
    <submittedName>
        <fullName evidence="1">Major tail protein</fullName>
    </submittedName>
</protein>
<dbReference type="InterPro" id="IPR044000">
    <property type="entry name" value="Phage_tube_2"/>
</dbReference>
<evidence type="ECO:0000313" key="1">
    <source>
        <dbReference type="EMBL" id="QAX94996.1"/>
    </source>
</evidence>
<proteinExistence type="predicted"/>
<dbReference type="Proteomes" id="UP000289178">
    <property type="component" value="Segment"/>
</dbReference>
<organism evidence="1 2">
    <name type="scientific">Streptomyces phage Sebastisaurus</name>
    <dbReference type="NCBI Taxonomy" id="2510572"/>
    <lineage>
        <taxon>Viruses</taxon>
        <taxon>Duplodnaviria</taxon>
        <taxon>Heunggongvirae</taxon>
        <taxon>Uroviricota</taxon>
        <taxon>Caudoviricetes</taxon>
        <taxon>Colingsworthviridae</taxon>
        <taxon>Sebastisaurusvirus</taxon>
        <taxon>Sebastisaurusvirus sebastisaurus</taxon>
    </lineage>
</organism>
<dbReference type="EMBL" id="MK450433">
    <property type="protein sequence ID" value="QAX94996.1"/>
    <property type="molecule type" value="Genomic_DNA"/>
</dbReference>
<name>A0A411B3R0_9CAUD</name>
<evidence type="ECO:0000313" key="2">
    <source>
        <dbReference type="Proteomes" id="UP000289178"/>
    </source>
</evidence>
<sequence length="328" mass="35184">MALDASIGIGQESTYGTLSSDVEGYEGHADSWKTTREFIESVGFRAGMQTNRADRRNIVNMGGEGEIEIDVLDAGAGSLFAAAFDKSTVTSNGDGTRTWVFETSSDMQSPSFSAQMVRPTVDGTKVAYKHLGCVATEWELTAETEEASVLTVGFDFRDVTHSKNAADIVAPVYPVEAYPYDWTRTSIALTRDGNAVPLNATKLELSGDRGLNVDRRFLRGNALKEKPVRNAMPTYEGSLEGEFSVDSLGLYEAFLAGETCGLVVNMTGLLPSTSLKVEAPAVQFTGESPEASVDELTVHNLPFRILDPGTAGVAAIKVTYTEPEPATP</sequence>
<reference evidence="1 2" key="1">
    <citation type="submission" date="2019-01" db="EMBL/GenBank/DDBJ databases">
        <authorList>
            <person name="Layton S.R."/>
            <person name="Mercado N.B."/>
            <person name="Kim T."/>
            <person name="Hughes L.E."/>
            <person name="Garlena R.A."/>
            <person name="Russell D.A."/>
            <person name="Pope W.H."/>
            <person name="Jacobs-Sera D."/>
            <person name="Hatfull G.F."/>
        </authorList>
    </citation>
    <scope>NUCLEOTIDE SEQUENCE [LARGE SCALE GENOMIC DNA]</scope>
</reference>
<keyword evidence="2" id="KW-1185">Reference proteome</keyword>
<accession>A0A411B3R0</accession>
<gene>
    <name evidence="1" type="primary">8</name>
    <name evidence="1" type="ORF">SEA_SEBASTISAURUS_8</name>
</gene>